<dbReference type="AlphaFoldDB" id="A0A6N9UGV6"/>
<dbReference type="EMBL" id="JAAGLQ010000686">
    <property type="protein sequence ID" value="NEA20185.1"/>
    <property type="molecule type" value="Genomic_DNA"/>
</dbReference>
<proteinExistence type="predicted"/>
<reference evidence="1 2" key="1">
    <citation type="submission" date="2020-01" db="EMBL/GenBank/DDBJ databases">
        <title>Insect and environment-associated Actinomycetes.</title>
        <authorList>
            <person name="Currrie C."/>
            <person name="Chevrette M."/>
            <person name="Carlson C."/>
            <person name="Stubbendieck R."/>
            <person name="Wendt-Pienkowski E."/>
        </authorList>
    </citation>
    <scope>NUCLEOTIDE SEQUENCE [LARGE SCALE GENOMIC DNA]</scope>
    <source>
        <strain evidence="1 2">SID11342</strain>
    </source>
</reference>
<name>A0A6N9UGV6_STRHA</name>
<protein>
    <submittedName>
        <fullName evidence="1">Uncharacterized protein</fullName>
    </submittedName>
</protein>
<dbReference type="Proteomes" id="UP000471293">
    <property type="component" value="Unassembled WGS sequence"/>
</dbReference>
<gene>
    <name evidence="1" type="ORF">G3I29_32985</name>
</gene>
<evidence type="ECO:0000313" key="1">
    <source>
        <dbReference type="EMBL" id="NEA20185.1"/>
    </source>
</evidence>
<comment type="caution">
    <text evidence="1">The sequence shown here is derived from an EMBL/GenBank/DDBJ whole genome shotgun (WGS) entry which is preliminary data.</text>
</comment>
<organism evidence="1 2">
    <name type="scientific">Streptomyces halstedii</name>
    <dbReference type="NCBI Taxonomy" id="1944"/>
    <lineage>
        <taxon>Bacteria</taxon>
        <taxon>Bacillati</taxon>
        <taxon>Actinomycetota</taxon>
        <taxon>Actinomycetes</taxon>
        <taxon>Kitasatosporales</taxon>
        <taxon>Streptomycetaceae</taxon>
        <taxon>Streptomyces</taxon>
    </lineage>
</organism>
<accession>A0A6N9UGV6</accession>
<dbReference type="RefSeq" id="WP_164349898.1">
    <property type="nucleotide sequence ID" value="NZ_JAAGLQ010000686.1"/>
</dbReference>
<evidence type="ECO:0000313" key="2">
    <source>
        <dbReference type="Proteomes" id="UP000471293"/>
    </source>
</evidence>
<sequence length="85" mass="8966">MECPKCERPTAVAPMAGSLTKGHLWRHDDASARRDSSGALVSCSASLSIVDLPEIGRQMEFDIDIPVGEPEPAGGAEPADAMVLF</sequence>